<dbReference type="OrthoDB" id="10300596at2759"/>
<dbReference type="Proteomes" id="UP000578531">
    <property type="component" value="Unassembled WGS sequence"/>
</dbReference>
<evidence type="ECO:0000313" key="1">
    <source>
        <dbReference type="EMBL" id="KAF6232159.1"/>
    </source>
</evidence>
<evidence type="ECO:0000313" key="2">
    <source>
        <dbReference type="Proteomes" id="UP000578531"/>
    </source>
</evidence>
<name>A0A8H6L1L8_9LECA</name>
<reference evidence="1 2" key="1">
    <citation type="journal article" date="2020" name="Genomics">
        <title>Complete, high-quality genomes from long-read metagenomic sequencing of two wolf lichen thalli reveals enigmatic genome architecture.</title>
        <authorList>
            <person name="McKenzie S.K."/>
            <person name="Walston R.F."/>
            <person name="Allen J.L."/>
        </authorList>
    </citation>
    <scope>NUCLEOTIDE SEQUENCE [LARGE SCALE GENOMIC DNA]</scope>
    <source>
        <strain evidence="1">WasteWater2</strain>
    </source>
</reference>
<dbReference type="EMBL" id="JACCJC010000050">
    <property type="protein sequence ID" value="KAF6232159.1"/>
    <property type="molecule type" value="Genomic_DNA"/>
</dbReference>
<dbReference type="RefSeq" id="XP_037161588.1">
    <property type="nucleotide sequence ID" value="XM_037311432.1"/>
</dbReference>
<keyword evidence="2" id="KW-1185">Reference proteome</keyword>
<organism evidence="1 2">
    <name type="scientific">Letharia columbiana</name>
    <dbReference type="NCBI Taxonomy" id="112416"/>
    <lineage>
        <taxon>Eukaryota</taxon>
        <taxon>Fungi</taxon>
        <taxon>Dikarya</taxon>
        <taxon>Ascomycota</taxon>
        <taxon>Pezizomycotina</taxon>
        <taxon>Lecanoromycetes</taxon>
        <taxon>OSLEUM clade</taxon>
        <taxon>Lecanoromycetidae</taxon>
        <taxon>Lecanorales</taxon>
        <taxon>Lecanorineae</taxon>
        <taxon>Parmeliaceae</taxon>
        <taxon>Letharia</taxon>
    </lineage>
</organism>
<accession>A0A8H6L1L8</accession>
<sequence>MLQPRFLILKVLPQRRLPITSFLKVSALALQIVSSLRTSTTIPFPGTATYTLEPPSNSLSSYFFEPSDFSSASAVFNAGLFATRPLQDLPTDAFPSHDQVQLYCANDTDATCNSLSQGDDKSSETTTWGYIGANPVAAQIYACPALLNSTLPRDAPSCTGTPGQATLGSKIIADQAPGVTQSHELVENGSGQEALNAENFAELALWALYLGASDFHPLGDHDLYKTGCICESMEPWSGSPSATTIVVYVAFFCVGLATALV</sequence>
<gene>
    <name evidence="1" type="ORF">HO173_009542</name>
</gene>
<proteinExistence type="predicted"/>
<comment type="caution">
    <text evidence="1">The sequence shown here is derived from an EMBL/GenBank/DDBJ whole genome shotgun (WGS) entry which is preliminary data.</text>
</comment>
<dbReference type="AlphaFoldDB" id="A0A8H6L1L8"/>
<dbReference type="GeneID" id="59291193"/>
<protein>
    <submittedName>
        <fullName evidence="1">Uncharacterized protein</fullName>
    </submittedName>
</protein>